<evidence type="ECO:0000256" key="5">
    <source>
        <dbReference type="ARBA" id="ARBA00023136"/>
    </source>
</evidence>
<evidence type="ECO:0000256" key="7">
    <source>
        <dbReference type="SAM" id="Phobius"/>
    </source>
</evidence>
<gene>
    <name evidence="9" type="ORF">FIV01_07925</name>
</gene>
<evidence type="ECO:0000256" key="6">
    <source>
        <dbReference type="RuleBase" id="RU004057"/>
    </source>
</evidence>
<dbReference type="GO" id="GO:0005886">
    <property type="term" value="C:plasma membrane"/>
    <property type="evidence" value="ECO:0007669"/>
    <property type="project" value="UniProtKB-SubCell"/>
</dbReference>
<comment type="subcellular location">
    <subcellularLocation>
        <location evidence="1">Cell membrane</location>
        <topology evidence="1">Multi-pass membrane protein</topology>
    </subcellularLocation>
    <subcellularLocation>
        <location evidence="6">Membrane</location>
        <topology evidence="6">Multi-pass membrane protein</topology>
    </subcellularLocation>
</comment>
<keyword evidence="3 7" id="KW-0812">Transmembrane</keyword>
<dbReference type="PANTHER" id="PTHR30625">
    <property type="entry name" value="PROTEIN TOLQ"/>
    <property type="match status" value="1"/>
</dbReference>
<name>A0A5P9CKA2_9VIBR</name>
<dbReference type="KEGG" id="vaq:FIV01_07925"/>
<proteinExistence type="inferred from homology"/>
<dbReference type="GO" id="GO:0017038">
    <property type="term" value="P:protein import"/>
    <property type="evidence" value="ECO:0007669"/>
    <property type="project" value="TreeGrafter"/>
</dbReference>
<dbReference type="InterPro" id="IPR050790">
    <property type="entry name" value="ExbB/TolQ_transport"/>
</dbReference>
<comment type="similarity">
    <text evidence="6">Belongs to the exbB/tolQ family.</text>
</comment>
<dbReference type="InterPro" id="IPR002898">
    <property type="entry name" value="MotA_ExbB_proton_chnl"/>
</dbReference>
<keyword evidence="5 7" id="KW-0472">Membrane</keyword>
<feature type="transmembrane region" description="Helical" evidence="7">
    <location>
        <begin position="103"/>
        <end position="124"/>
    </location>
</feature>
<sequence length="185" mass="20945">MDIFIAVLPELVTGSHWLISLQSFMQQGGQLLWWLFGVVALCWVLMIERLIYLFVEFPKHRASWIKSWHARSEQDSWYARSIRDGWLAQAHTNLYQNVNIIKVLVAICPMLGLLGTVTGMISVFDMMANQGSSNPKLMASGISLATLPTMAGMVAALFGMFFHARLLKACQVREVKLEKSLRSQR</sequence>
<dbReference type="Proteomes" id="UP000326936">
    <property type="component" value="Chromosome"/>
</dbReference>
<evidence type="ECO:0000313" key="9">
    <source>
        <dbReference type="EMBL" id="QFT26353.1"/>
    </source>
</evidence>
<dbReference type="EMBL" id="CP045350">
    <property type="protein sequence ID" value="QFT26353.1"/>
    <property type="molecule type" value="Genomic_DNA"/>
</dbReference>
<feature type="transmembrane region" description="Helical" evidence="7">
    <location>
        <begin position="31"/>
        <end position="55"/>
    </location>
</feature>
<evidence type="ECO:0000256" key="1">
    <source>
        <dbReference type="ARBA" id="ARBA00004651"/>
    </source>
</evidence>
<keyword evidence="4 7" id="KW-1133">Transmembrane helix</keyword>
<keyword evidence="2" id="KW-1003">Cell membrane</keyword>
<evidence type="ECO:0000256" key="4">
    <source>
        <dbReference type="ARBA" id="ARBA00022989"/>
    </source>
</evidence>
<evidence type="ECO:0000313" key="10">
    <source>
        <dbReference type="Proteomes" id="UP000326936"/>
    </source>
</evidence>
<keyword evidence="6" id="KW-0653">Protein transport</keyword>
<keyword evidence="10" id="KW-1185">Reference proteome</keyword>
<dbReference type="RefSeq" id="WP_152430508.1">
    <property type="nucleotide sequence ID" value="NZ_CBCSDK010000004.1"/>
</dbReference>
<feature type="domain" description="MotA/TolQ/ExbB proton channel" evidence="8">
    <location>
        <begin position="70"/>
        <end position="177"/>
    </location>
</feature>
<protein>
    <submittedName>
        <fullName evidence="9">Biopolymer transport protein ExbB</fullName>
    </submittedName>
</protein>
<evidence type="ECO:0000256" key="3">
    <source>
        <dbReference type="ARBA" id="ARBA00022692"/>
    </source>
</evidence>
<evidence type="ECO:0000259" key="8">
    <source>
        <dbReference type="Pfam" id="PF01618"/>
    </source>
</evidence>
<accession>A0A5P9CKA2</accession>
<reference evidence="9 10" key="1">
    <citation type="submission" date="2019-10" db="EMBL/GenBank/DDBJ databases">
        <title>Complete genome sequence of Vibrio sp. strain THAF100, isolated from non-filtered water from the water column of tank 6 of a marine aquarium containing stony-coral fragments. Water maintained at 26 degree C.</title>
        <authorList>
            <person name="Ruckert C."/>
            <person name="Franco A."/>
            <person name="Kalinowski J."/>
            <person name="Glaeser S."/>
        </authorList>
    </citation>
    <scope>NUCLEOTIDE SEQUENCE [LARGE SCALE GENOMIC DNA]</scope>
    <source>
        <strain evidence="9 10">THAF100</strain>
    </source>
</reference>
<dbReference type="AlphaFoldDB" id="A0A5P9CKA2"/>
<dbReference type="Pfam" id="PF01618">
    <property type="entry name" value="MotA_ExbB"/>
    <property type="match status" value="1"/>
</dbReference>
<evidence type="ECO:0000256" key="2">
    <source>
        <dbReference type="ARBA" id="ARBA00022475"/>
    </source>
</evidence>
<keyword evidence="6" id="KW-0813">Transport</keyword>
<dbReference type="PANTHER" id="PTHR30625:SF18">
    <property type="entry name" value="TONB2 ENERGY TRANSDUCTION SYSTEM INNER MEMBRANE COMPONENT EXBB"/>
    <property type="match status" value="1"/>
</dbReference>
<organism evidence="9 10">
    <name type="scientific">Vibrio aquimaris</name>
    <dbReference type="NCBI Taxonomy" id="2587862"/>
    <lineage>
        <taxon>Bacteria</taxon>
        <taxon>Pseudomonadati</taxon>
        <taxon>Pseudomonadota</taxon>
        <taxon>Gammaproteobacteria</taxon>
        <taxon>Vibrionales</taxon>
        <taxon>Vibrionaceae</taxon>
        <taxon>Vibrio</taxon>
    </lineage>
</organism>
<dbReference type="OrthoDB" id="4045at2"/>
<feature type="transmembrane region" description="Helical" evidence="7">
    <location>
        <begin position="144"/>
        <end position="164"/>
    </location>
</feature>